<proteinExistence type="predicted"/>
<dbReference type="KEGG" id="hrr:HZS55_12985"/>
<organism evidence="3 4">
    <name type="scientific">Halosimplex rubrum</name>
    <dbReference type="NCBI Taxonomy" id="869889"/>
    <lineage>
        <taxon>Archaea</taxon>
        <taxon>Methanobacteriati</taxon>
        <taxon>Methanobacteriota</taxon>
        <taxon>Stenosarchaea group</taxon>
        <taxon>Halobacteria</taxon>
        <taxon>Halobacteriales</taxon>
        <taxon>Haloarculaceae</taxon>
        <taxon>Halosimplex</taxon>
    </lineage>
</organism>
<dbReference type="Pfam" id="PF01402">
    <property type="entry name" value="RHH_1"/>
    <property type="match status" value="1"/>
</dbReference>
<evidence type="ECO:0000313" key="3">
    <source>
        <dbReference type="EMBL" id="QLH78163.1"/>
    </source>
</evidence>
<feature type="compositionally biased region" description="Basic and acidic residues" evidence="1">
    <location>
        <begin position="81"/>
        <end position="97"/>
    </location>
</feature>
<evidence type="ECO:0000256" key="1">
    <source>
        <dbReference type="SAM" id="MobiDB-lite"/>
    </source>
</evidence>
<feature type="domain" description="Ribbon-helix-helix protein CopG" evidence="2">
    <location>
        <begin position="10"/>
        <end position="43"/>
    </location>
</feature>
<dbReference type="Proteomes" id="UP000509667">
    <property type="component" value="Chromosome"/>
</dbReference>
<keyword evidence="4" id="KW-1185">Reference proteome</keyword>
<dbReference type="GeneID" id="56078794"/>
<protein>
    <submittedName>
        <fullName evidence="3">DUF5320 domain-containing protein</fullName>
    </submittedName>
</protein>
<evidence type="ECO:0000259" key="2">
    <source>
        <dbReference type="Pfam" id="PF01402"/>
    </source>
</evidence>
<dbReference type="InterPro" id="IPR013321">
    <property type="entry name" value="Arc_rbn_hlx_hlx"/>
</dbReference>
<name>A0A7D5P0R5_9EURY</name>
<feature type="region of interest" description="Disordered" evidence="1">
    <location>
        <begin position="81"/>
        <end position="101"/>
    </location>
</feature>
<dbReference type="Gene3D" id="1.10.1220.10">
    <property type="entry name" value="Met repressor-like"/>
    <property type="match status" value="1"/>
</dbReference>
<dbReference type="EMBL" id="CP058910">
    <property type="protein sequence ID" value="QLH78163.1"/>
    <property type="molecule type" value="Genomic_DNA"/>
</dbReference>
<dbReference type="RefSeq" id="WP_179908085.1">
    <property type="nucleotide sequence ID" value="NZ_CP058910.1"/>
</dbReference>
<reference evidence="3 4" key="1">
    <citation type="submission" date="2020-07" db="EMBL/GenBank/DDBJ databases">
        <title>Halosimplex pelagicum sp. nov. and Halosimplex rubrum sp. nov., isolated from salted brown alga Laminaria, and emended description of the genus Halosimplex.</title>
        <authorList>
            <person name="Cui H."/>
        </authorList>
    </citation>
    <scope>NUCLEOTIDE SEQUENCE [LARGE SCALE GENOMIC DNA]</scope>
    <source>
        <strain evidence="3 4">R27</strain>
    </source>
</reference>
<dbReference type="OrthoDB" id="376491at2157"/>
<dbReference type="GO" id="GO:0006355">
    <property type="term" value="P:regulation of DNA-templated transcription"/>
    <property type="evidence" value="ECO:0007669"/>
    <property type="project" value="InterPro"/>
</dbReference>
<dbReference type="AlphaFoldDB" id="A0A7D5P0R5"/>
<dbReference type="CDD" id="cd22231">
    <property type="entry name" value="RHH_NikR_HicB-like"/>
    <property type="match status" value="1"/>
</dbReference>
<gene>
    <name evidence="3" type="ORF">HZS55_12985</name>
</gene>
<dbReference type="InterPro" id="IPR002145">
    <property type="entry name" value="CopG"/>
</dbReference>
<evidence type="ECO:0000313" key="4">
    <source>
        <dbReference type="Proteomes" id="UP000509667"/>
    </source>
</evidence>
<accession>A0A7D5P0R5</accession>
<sequence length="182" mass="20310">MNNKKCNPSVPMDAEFVDELDAIKERRGYSSRAALIRDILSQAISPGDLEDEIARLEDEIDSLEQQKASIEQDIKSKKALLEHKRDQLEEQQEREQSAEEELEEALNTVAAYLAVGDEELDVTVAAQSSVETVLQLEDECDSVDAVLDLAEQRVDDIDPADYLPDSIVASADEQDLADKYNL</sequence>